<accession>A0A6J8AIQ7</accession>
<comment type="subcellular location">
    <subcellularLocation>
        <location evidence="1">Secreted</location>
    </subcellularLocation>
</comment>
<dbReference type="GO" id="GO:0004674">
    <property type="term" value="F:protein serine/threonine kinase activity"/>
    <property type="evidence" value="ECO:0007669"/>
    <property type="project" value="TreeGrafter"/>
</dbReference>
<dbReference type="EMBL" id="CACVKT020001357">
    <property type="protein sequence ID" value="CAC5367256.1"/>
    <property type="molecule type" value="Genomic_DNA"/>
</dbReference>
<sequence length="401" mass="42383">MNRINTTPIQSVKGIHVILPNIPLSQHGQLDLAFLMDTTGSMTSYINSAKQNIREIVEEIVATSKSDVRLALIEYRDHSPEDKTFVTRKNDFTSSVSIMKSWLNVARARGGGDRPEAVADAMYQATKLSWRQDATKMCVMISDAPPHGLVPSEDTSFPYGSPNGHDPMQIARDLAQKGVTLYIIGVEPPVVPYKDFFMGLAYLTGGQYVPLSVPRLLVNVITGGALEELSLQRFQEEVQQEIEKAYGGGGGGGGIGGGGDGPINKDQIANSVYQRLQKSGAKSKQLVKNNNAIEGPSANAKLLASKYSMAEVRKVFKKGITPRTLGGFGGIRGGGGGGFGSKSGGDGVGSEGGGGGGGGGVGGLSIPNSSASDIYSAKESGITLEQINRLVERKTARFTFL</sequence>
<dbReference type="AlphaFoldDB" id="A0A6J8AIQ7"/>
<dbReference type="Pfam" id="PF25106">
    <property type="entry name" value="VWA_4"/>
    <property type="match status" value="1"/>
</dbReference>
<evidence type="ECO:0000313" key="6">
    <source>
        <dbReference type="EMBL" id="CAC5367256.1"/>
    </source>
</evidence>
<dbReference type="InterPro" id="IPR056861">
    <property type="entry name" value="HMCN1-like_VWA"/>
</dbReference>
<dbReference type="InterPro" id="IPR036465">
    <property type="entry name" value="vWFA_dom_sf"/>
</dbReference>
<gene>
    <name evidence="6" type="ORF">MCOR_7239</name>
</gene>
<dbReference type="PANTHER" id="PTHR47763:SF1">
    <property type="entry name" value="DUF659 DOMAIN-CONTAINING PROTEIN"/>
    <property type="match status" value="1"/>
</dbReference>
<feature type="region of interest" description="Disordered" evidence="4">
    <location>
        <begin position="339"/>
        <end position="363"/>
    </location>
</feature>
<evidence type="ECO:0000256" key="1">
    <source>
        <dbReference type="ARBA" id="ARBA00004613"/>
    </source>
</evidence>
<protein>
    <recommendedName>
        <fullName evidence="5">VWFA domain-containing protein</fullName>
    </recommendedName>
</protein>
<evidence type="ECO:0000313" key="7">
    <source>
        <dbReference type="Proteomes" id="UP000507470"/>
    </source>
</evidence>
<evidence type="ECO:0000256" key="2">
    <source>
        <dbReference type="ARBA" id="ARBA00022525"/>
    </source>
</evidence>
<dbReference type="InterPro" id="IPR052969">
    <property type="entry name" value="Thr-specific_kinase-like"/>
</dbReference>
<evidence type="ECO:0000256" key="4">
    <source>
        <dbReference type="SAM" id="MobiDB-lite"/>
    </source>
</evidence>
<keyword evidence="3" id="KW-0732">Signal</keyword>
<dbReference type="SUPFAM" id="SSF53300">
    <property type="entry name" value="vWA-like"/>
    <property type="match status" value="1"/>
</dbReference>
<dbReference type="CDD" id="cd00198">
    <property type="entry name" value="vWFA"/>
    <property type="match status" value="1"/>
</dbReference>
<dbReference type="SMART" id="SM00327">
    <property type="entry name" value="VWA"/>
    <property type="match status" value="1"/>
</dbReference>
<evidence type="ECO:0000259" key="5">
    <source>
        <dbReference type="PROSITE" id="PS50234"/>
    </source>
</evidence>
<dbReference type="OrthoDB" id="6069604at2759"/>
<keyword evidence="2" id="KW-0964">Secreted</keyword>
<organism evidence="6 7">
    <name type="scientific">Mytilus coruscus</name>
    <name type="common">Sea mussel</name>
    <dbReference type="NCBI Taxonomy" id="42192"/>
    <lineage>
        <taxon>Eukaryota</taxon>
        <taxon>Metazoa</taxon>
        <taxon>Spiralia</taxon>
        <taxon>Lophotrochozoa</taxon>
        <taxon>Mollusca</taxon>
        <taxon>Bivalvia</taxon>
        <taxon>Autobranchia</taxon>
        <taxon>Pteriomorphia</taxon>
        <taxon>Mytilida</taxon>
        <taxon>Mytiloidea</taxon>
        <taxon>Mytilidae</taxon>
        <taxon>Mytilinae</taxon>
        <taxon>Mytilus</taxon>
    </lineage>
</organism>
<dbReference type="Proteomes" id="UP000507470">
    <property type="component" value="Unassembled WGS sequence"/>
</dbReference>
<name>A0A6J8AIQ7_MYTCO</name>
<dbReference type="PROSITE" id="PS50234">
    <property type="entry name" value="VWFA"/>
    <property type="match status" value="1"/>
</dbReference>
<feature type="domain" description="VWFA" evidence="5">
    <location>
        <begin position="31"/>
        <end position="238"/>
    </location>
</feature>
<dbReference type="InterPro" id="IPR002035">
    <property type="entry name" value="VWF_A"/>
</dbReference>
<proteinExistence type="predicted"/>
<dbReference type="GO" id="GO:0005737">
    <property type="term" value="C:cytoplasm"/>
    <property type="evidence" value="ECO:0007669"/>
    <property type="project" value="TreeGrafter"/>
</dbReference>
<reference evidence="6 7" key="1">
    <citation type="submission" date="2020-06" db="EMBL/GenBank/DDBJ databases">
        <authorList>
            <person name="Li R."/>
            <person name="Bekaert M."/>
        </authorList>
    </citation>
    <scope>NUCLEOTIDE SEQUENCE [LARGE SCALE GENOMIC DNA]</scope>
    <source>
        <strain evidence="7">wild</strain>
    </source>
</reference>
<evidence type="ECO:0000256" key="3">
    <source>
        <dbReference type="ARBA" id="ARBA00022729"/>
    </source>
</evidence>
<dbReference type="PANTHER" id="PTHR47763">
    <property type="entry name" value="ALPHA-PROTEIN KINASE VWKA"/>
    <property type="match status" value="1"/>
</dbReference>
<keyword evidence="7" id="KW-1185">Reference proteome</keyword>
<dbReference type="Gene3D" id="3.40.50.410">
    <property type="entry name" value="von Willebrand factor, type A domain"/>
    <property type="match status" value="1"/>
</dbReference>